<name>A0A2N5VRE8_9BASI</name>
<protein>
    <submittedName>
        <fullName evidence="1">Uncharacterized protein</fullName>
    </submittedName>
</protein>
<dbReference type="Proteomes" id="UP000235388">
    <property type="component" value="Unassembled WGS sequence"/>
</dbReference>
<evidence type="ECO:0000313" key="2">
    <source>
        <dbReference type="Proteomes" id="UP000235388"/>
    </source>
</evidence>
<keyword evidence="2" id="KW-1185">Reference proteome</keyword>
<proteinExistence type="predicted"/>
<gene>
    <name evidence="1" type="ORF">PCANC_07696</name>
</gene>
<evidence type="ECO:0000313" key="1">
    <source>
        <dbReference type="EMBL" id="PLW52552.1"/>
    </source>
</evidence>
<sequence length="89" mass="9538">MNPPALGSLGRLSKGRYVVLQIFDIPSYYCLPGGHLATRIYILPPHRPGVGHSGVTGSHANVLLVDSGAHYSAAGVVTRAIHHDLDWNK</sequence>
<comment type="caution">
    <text evidence="1">The sequence shown here is derived from an EMBL/GenBank/DDBJ whole genome shotgun (WGS) entry which is preliminary data.</text>
</comment>
<reference evidence="1 2" key="1">
    <citation type="submission" date="2017-11" db="EMBL/GenBank/DDBJ databases">
        <title>De novo assembly and phasing of dikaryotic genomes from two isolates of Puccinia coronata f. sp. avenae, the causal agent of oat crown rust.</title>
        <authorList>
            <person name="Miller M.E."/>
            <person name="Zhang Y."/>
            <person name="Omidvar V."/>
            <person name="Sperschneider J."/>
            <person name="Schwessinger B."/>
            <person name="Raley C."/>
            <person name="Palmer J.M."/>
            <person name="Garnica D."/>
            <person name="Upadhyaya N."/>
            <person name="Rathjen J."/>
            <person name="Taylor J.M."/>
            <person name="Park R.F."/>
            <person name="Dodds P.N."/>
            <person name="Hirsch C.D."/>
            <person name="Kianian S.F."/>
            <person name="Figueroa M."/>
        </authorList>
    </citation>
    <scope>NUCLEOTIDE SEQUENCE [LARGE SCALE GENOMIC DNA]</scope>
    <source>
        <strain evidence="1">12NC29</strain>
    </source>
</reference>
<dbReference type="AlphaFoldDB" id="A0A2N5VRE8"/>
<accession>A0A2N5VRE8</accession>
<organism evidence="1 2">
    <name type="scientific">Puccinia coronata f. sp. avenae</name>
    <dbReference type="NCBI Taxonomy" id="200324"/>
    <lineage>
        <taxon>Eukaryota</taxon>
        <taxon>Fungi</taxon>
        <taxon>Dikarya</taxon>
        <taxon>Basidiomycota</taxon>
        <taxon>Pucciniomycotina</taxon>
        <taxon>Pucciniomycetes</taxon>
        <taxon>Pucciniales</taxon>
        <taxon>Pucciniaceae</taxon>
        <taxon>Puccinia</taxon>
    </lineage>
</organism>
<dbReference type="EMBL" id="PGCJ01000079">
    <property type="protein sequence ID" value="PLW52552.1"/>
    <property type="molecule type" value="Genomic_DNA"/>
</dbReference>